<protein>
    <submittedName>
        <fullName evidence="1">Uncharacterized protein</fullName>
    </submittedName>
</protein>
<organism evidence="1 2">
    <name type="scientific">Forsythia ovata</name>
    <dbReference type="NCBI Taxonomy" id="205694"/>
    <lineage>
        <taxon>Eukaryota</taxon>
        <taxon>Viridiplantae</taxon>
        <taxon>Streptophyta</taxon>
        <taxon>Embryophyta</taxon>
        <taxon>Tracheophyta</taxon>
        <taxon>Spermatophyta</taxon>
        <taxon>Magnoliopsida</taxon>
        <taxon>eudicotyledons</taxon>
        <taxon>Gunneridae</taxon>
        <taxon>Pentapetalae</taxon>
        <taxon>asterids</taxon>
        <taxon>lamiids</taxon>
        <taxon>Lamiales</taxon>
        <taxon>Oleaceae</taxon>
        <taxon>Forsythieae</taxon>
        <taxon>Forsythia</taxon>
    </lineage>
</organism>
<proteinExistence type="predicted"/>
<sequence>MLLLKWFYPHDLSSQPIASSGAVDSSHSFGMVGDHSLSAGIKFSLEGMLGSLPLITNDNGPSYLGQAKRRKIASKAKRKVGDKNNLISTYGLAEDVYFDLPRDIDPM</sequence>
<reference evidence="2" key="1">
    <citation type="submission" date="2024-07" db="EMBL/GenBank/DDBJ databases">
        <title>Two chromosome-level genome assemblies of Korean endemic species Abeliophyllum distichum and Forsythia ovata (Oleaceae).</title>
        <authorList>
            <person name="Jang H."/>
        </authorList>
    </citation>
    <scope>NUCLEOTIDE SEQUENCE [LARGE SCALE GENOMIC DNA]</scope>
</reference>
<evidence type="ECO:0000313" key="1">
    <source>
        <dbReference type="EMBL" id="KAL2508698.1"/>
    </source>
</evidence>
<name>A0ABD1T824_9LAMI</name>
<keyword evidence="2" id="KW-1185">Reference proteome</keyword>
<comment type="caution">
    <text evidence="1">The sequence shown here is derived from an EMBL/GenBank/DDBJ whole genome shotgun (WGS) entry which is preliminary data.</text>
</comment>
<gene>
    <name evidence="1" type="ORF">Fot_32345</name>
</gene>
<evidence type="ECO:0000313" key="2">
    <source>
        <dbReference type="Proteomes" id="UP001604277"/>
    </source>
</evidence>
<dbReference type="EMBL" id="JBFOLJ010000009">
    <property type="protein sequence ID" value="KAL2508698.1"/>
    <property type="molecule type" value="Genomic_DNA"/>
</dbReference>
<dbReference type="AlphaFoldDB" id="A0ABD1T824"/>
<dbReference type="Proteomes" id="UP001604277">
    <property type="component" value="Unassembled WGS sequence"/>
</dbReference>
<accession>A0ABD1T824</accession>